<evidence type="ECO:0000256" key="5">
    <source>
        <dbReference type="SAM" id="MobiDB-lite"/>
    </source>
</evidence>
<dbReference type="InterPro" id="IPR054542">
    <property type="entry name" value="Cys_met_metab_PP"/>
</dbReference>
<dbReference type="PANTHER" id="PTHR11808">
    <property type="entry name" value="TRANS-SULFURATION ENZYME FAMILY MEMBER"/>
    <property type="match status" value="1"/>
</dbReference>
<dbReference type="STRING" id="1307761.L21SP2_2235"/>
<dbReference type="HOGENOM" id="CLU_018986_2_0_12"/>
<dbReference type="Proteomes" id="UP000018680">
    <property type="component" value="Chromosome"/>
</dbReference>
<evidence type="ECO:0000313" key="6">
    <source>
        <dbReference type="EMBL" id="AHC15596.1"/>
    </source>
</evidence>
<comment type="similarity">
    <text evidence="4">Belongs to the trans-sulfuration enzymes family.</text>
</comment>
<proteinExistence type="inferred from homology"/>
<dbReference type="PATRIC" id="fig|1307761.3.peg.2228"/>
<dbReference type="KEGG" id="slr:L21SP2_2235"/>
<dbReference type="EC" id="2.5.1.49" evidence="6"/>
<dbReference type="SUPFAM" id="SSF53383">
    <property type="entry name" value="PLP-dependent transferases"/>
    <property type="match status" value="1"/>
</dbReference>
<dbReference type="Pfam" id="PF01053">
    <property type="entry name" value="Cys_Met_Meta_PP"/>
    <property type="match status" value="1"/>
</dbReference>
<feature type="region of interest" description="Disordered" evidence="5">
    <location>
        <begin position="1"/>
        <end position="21"/>
    </location>
</feature>
<dbReference type="EMBL" id="CP006939">
    <property type="protein sequence ID" value="AHC15596.1"/>
    <property type="molecule type" value="Genomic_DNA"/>
</dbReference>
<keyword evidence="6" id="KW-0808">Transferase</keyword>
<dbReference type="InterPro" id="IPR015422">
    <property type="entry name" value="PyrdxlP-dep_Trfase_small"/>
</dbReference>
<dbReference type="Gene3D" id="3.90.1150.10">
    <property type="entry name" value="Aspartate Aminotransferase, domain 1"/>
    <property type="match status" value="1"/>
</dbReference>
<dbReference type="CDD" id="cd00614">
    <property type="entry name" value="CGS_like"/>
    <property type="match status" value="1"/>
</dbReference>
<gene>
    <name evidence="6" type="ORF">L21SP2_2235</name>
</gene>
<dbReference type="GO" id="GO:0016846">
    <property type="term" value="F:carbon-sulfur lyase activity"/>
    <property type="evidence" value="ECO:0007669"/>
    <property type="project" value="TreeGrafter"/>
</dbReference>
<accession>V5WK88</accession>
<feature type="modified residue" description="N6-(pyridoxal phosphate)lysine" evidence="3">
    <location>
        <position position="223"/>
    </location>
</feature>
<evidence type="ECO:0000256" key="2">
    <source>
        <dbReference type="ARBA" id="ARBA00022898"/>
    </source>
</evidence>
<evidence type="ECO:0000313" key="7">
    <source>
        <dbReference type="Proteomes" id="UP000018680"/>
    </source>
</evidence>
<dbReference type="GO" id="GO:0005737">
    <property type="term" value="C:cytoplasm"/>
    <property type="evidence" value="ECO:0007669"/>
    <property type="project" value="TreeGrafter"/>
</dbReference>
<evidence type="ECO:0000256" key="3">
    <source>
        <dbReference type="PIRSR" id="PIRSR001434-2"/>
    </source>
</evidence>
<name>V5WK88_9SPIO</name>
<dbReference type="GO" id="GO:0019346">
    <property type="term" value="P:transsulfuration"/>
    <property type="evidence" value="ECO:0007669"/>
    <property type="project" value="InterPro"/>
</dbReference>
<keyword evidence="2 3" id="KW-0663">Pyridoxal phosphate</keyword>
<dbReference type="InterPro" id="IPR015424">
    <property type="entry name" value="PyrdxlP-dep_Trfase"/>
</dbReference>
<reference evidence="6 7" key="1">
    <citation type="journal article" date="2015" name="Stand. Genomic Sci.">
        <title>Complete genome sequence and description of Salinispira pacifica gen. nov., sp. nov., a novel spirochaete isolated form a hypersaline microbial mat.</title>
        <authorList>
            <person name="Ben Hania W."/>
            <person name="Joseph M."/>
            <person name="Schumann P."/>
            <person name="Bunk B."/>
            <person name="Fiebig A."/>
            <person name="Sproer C."/>
            <person name="Klenk H.P."/>
            <person name="Fardeau M.L."/>
            <person name="Spring S."/>
        </authorList>
    </citation>
    <scope>NUCLEOTIDE SEQUENCE [LARGE SCALE GENOMIC DNA]</scope>
    <source>
        <strain evidence="6 7">L21-RPul-D2</strain>
    </source>
</reference>
<dbReference type="PANTHER" id="PTHR11808:SF80">
    <property type="entry name" value="CYSTATHIONINE GAMMA-LYASE"/>
    <property type="match status" value="1"/>
</dbReference>
<dbReference type="FunFam" id="3.90.1150.10:FF:000033">
    <property type="entry name" value="Cystathionine gamma-synthase"/>
    <property type="match status" value="1"/>
</dbReference>
<organism evidence="6 7">
    <name type="scientific">Salinispira pacifica</name>
    <dbReference type="NCBI Taxonomy" id="1307761"/>
    <lineage>
        <taxon>Bacteria</taxon>
        <taxon>Pseudomonadati</taxon>
        <taxon>Spirochaetota</taxon>
        <taxon>Spirochaetia</taxon>
        <taxon>Spirochaetales</taxon>
        <taxon>Spirochaetaceae</taxon>
        <taxon>Salinispira</taxon>
    </lineage>
</organism>
<dbReference type="GO" id="GO:0003962">
    <property type="term" value="F:cystathionine gamma-synthase activity"/>
    <property type="evidence" value="ECO:0007669"/>
    <property type="project" value="UniProtKB-EC"/>
</dbReference>
<dbReference type="EC" id="2.5.1.48" evidence="6"/>
<dbReference type="FunFam" id="3.40.640.10:FF:000046">
    <property type="entry name" value="Cystathionine gamma-lyase"/>
    <property type="match status" value="1"/>
</dbReference>
<dbReference type="GO" id="GO:0030170">
    <property type="term" value="F:pyridoxal phosphate binding"/>
    <property type="evidence" value="ECO:0007669"/>
    <property type="project" value="InterPro"/>
</dbReference>
<dbReference type="InterPro" id="IPR000277">
    <property type="entry name" value="Cys/Met-Metab_PyrdxlP-dep_enz"/>
</dbReference>
<dbReference type="eggNOG" id="COG2873">
    <property type="taxonomic scope" value="Bacteria"/>
</dbReference>
<feature type="compositionally biased region" description="Basic and acidic residues" evidence="5">
    <location>
        <begin position="1"/>
        <end position="10"/>
    </location>
</feature>
<sequence>MSMQNQDKRNSGGQGFNTSAIRNRMPSADMHEHSSPIYMTSSFTFESAEEARDLFSGESQGNIYSRYSNPNTDEFINKMMVLEHCEDGVPLASGMSAMFVSILAHLNSGDHLVASRSIFGSTHQIITQILPRWGIEYSYVDIGGDEYRQNPRRAWEEALRPNTKMLFCETPSNPGLDIIDLEMLGKLCRNRGILFNVDNCFATPYFQNPRDFGADIVGHSATKFIDGQGRSLGGVLLGSSEAIEPIRFFARHSGPALSPFNAWILSKSLETLGLRMERHADNAEKIVEFLKGRREISWVKYPHDPDHPGYSTAKKQMRRGGAMVSFELKDGLKAGISFLNSLEMISLTANLGDSRSIATHPASTTHSKLSPGERATVGISDGFVRISAGLEDAEDIIQDIQQALERS</sequence>
<dbReference type="GO" id="GO:0003961">
    <property type="term" value="F:O-acetylhomoserine aminocarboxypropyltransferase activity"/>
    <property type="evidence" value="ECO:0007669"/>
    <property type="project" value="UniProtKB-EC"/>
</dbReference>
<comment type="cofactor">
    <cofactor evidence="1 4">
        <name>pyridoxal 5'-phosphate</name>
        <dbReference type="ChEBI" id="CHEBI:597326"/>
    </cofactor>
</comment>
<dbReference type="AlphaFoldDB" id="V5WK88"/>
<evidence type="ECO:0000256" key="1">
    <source>
        <dbReference type="ARBA" id="ARBA00001933"/>
    </source>
</evidence>
<evidence type="ECO:0000256" key="4">
    <source>
        <dbReference type="RuleBase" id="RU362118"/>
    </source>
</evidence>
<dbReference type="PIRSF" id="PIRSF001434">
    <property type="entry name" value="CGS"/>
    <property type="match status" value="1"/>
</dbReference>
<dbReference type="InterPro" id="IPR015421">
    <property type="entry name" value="PyrdxlP-dep_Trfase_major"/>
</dbReference>
<keyword evidence="7" id="KW-1185">Reference proteome</keyword>
<dbReference type="Gene3D" id="3.40.640.10">
    <property type="entry name" value="Type I PLP-dependent aspartate aminotransferase-like (Major domain)"/>
    <property type="match status" value="1"/>
</dbReference>
<dbReference type="PROSITE" id="PS00868">
    <property type="entry name" value="CYS_MET_METAB_PP"/>
    <property type="match status" value="1"/>
</dbReference>
<protein>
    <submittedName>
        <fullName evidence="6">O-acetylhomoserine sulfhydrylase/ O-succinylhomoserine sulfhydrylase</fullName>
        <ecNumber evidence="6">2.5.1.48</ecNumber>
        <ecNumber evidence="6">2.5.1.49</ecNumber>
    </submittedName>
</protein>